<name>A0A4D7AZC5_9FIRM</name>
<keyword evidence="4" id="KW-1185">Reference proteome</keyword>
<organism evidence="3 4">
    <name type="scientific">Dysosmobacter welbionis</name>
    <dbReference type="NCBI Taxonomy" id="2093857"/>
    <lineage>
        <taxon>Bacteria</taxon>
        <taxon>Bacillati</taxon>
        <taxon>Bacillota</taxon>
        <taxon>Clostridia</taxon>
        <taxon>Eubacteriales</taxon>
        <taxon>Oscillospiraceae</taxon>
        <taxon>Dysosmobacter</taxon>
    </lineage>
</organism>
<dbReference type="AlphaFoldDB" id="A0A4D7AZC5"/>
<feature type="region of interest" description="Disordered" evidence="1">
    <location>
        <begin position="24"/>
        <end position="65"/>
    </location>
</feature>
<protein>
    <submittedName>
        <fullName evidence="3">Uncharacterized protein</fullName>
    </submittedName>
</protein>
<evidence type="ECO:0000313" key="3">
    <source>
        <dbReference type="EMBL" id="QCI59172.1"/>
    </source>
</evidence>
<evidence type="ECO:0000313" key="4">
    <source>
        <dbReference type="Proteomes" id="UP000298642"/>
    </source>
</evidence>
<accession>A0A4D7AZC5</accession>
<sequence length="178" mass="18320">MQKKLIFLALTGLLCLSLAGCGQSGSTSPEGGSSPQAEQPAEETAGEDGGRTPEEDGADTEAPQYTDNFSIDTEAVTAFAEQIQAAVAEKNLEALADLASYPLYIGFSDGGESVESREDLIALEADRIFSEELVSEIAGADPGGLAPSKAGFALSASGRPNVVFSVVDGRLAIVGINY</sequence>
<dbReference type="EMBL" id="CP034413">
    <property type="protein sequence ID" value="QCI59172.1"/>
    <property type="molecule type" value="Genomic_DNA"/>
</dbReference>
<gene>
    <name evidence="3" type="ORF">EIO64_08010</name>
</gene>
<evidence type="ECO:0000256" key="1">
    <source>
        <dbReference type="SAM" id="MobiDB-lite"/>
    </source>
</evidence>
<reference evidence="4" key="1">
    <citation type="submission" date="2018-12" db="EMBL/GenBank/DDBJ databases">
        <title>Dusodibacter welbiota gen. nov., sp. nov., isolated from human faeces and emended description of the Oscillibacter genus.</title>
        <authorList>
            <person name="Le Roy T."/>
            <person name="Van der Smissen P."/>
            <person name="Delzenne N."/>
            <person name="Muccioli G."/>
            <person name="Collet J.F."/>
            <person name="Cani P.D."/>
        </authorList>
    </citation>
    <scope>NUCLEOTIDE SEQUENCE [LARGE SCALE GENOMIC DNA]</scope>
    <source>
        <strain evidence="4">J115</strain>
    </source>
</reference>
<feature type="signal peptide" evidence="2">
    <location>
        <begin position="1"/>
        <end position="19"/>
    </location>
</feature>
<keyword evidence="2" id="KW-0732">Signal</keyword>
<evidence type="ECO:0000256" key="2">
    <source>
        <dbReference type="SAM" id="SignalP"/>
    </source>
</evidence>
<proteinExistence type="predicted"/>
<feature type="compositionally biased region" description="Low complexity" evidence="1">
    <location>
        <begin position="24"/>
        <end position="36"/>
    </location>
</feature>
<feature type="chain" id="PRO_5038357544" evidence="2">
    <location>
        <begin position="20"/>
        <end position="178"/>
    </location>
</feature>
<dbReference type="KEGG" id="obj:EIO64_08010"/>
<dbReference type="PROSITE" id="PS51257">
    <property type="entry name" value="PROKAR_LIPOPROTEIN"/>
    <property type="match status" value="1"/>
</dbReference>
<dbReference type="RefSeq" id="WP_136891160.1">
    <property type="nucleotide sequence ID" value="NZ_CP034413.3"/>
</dbReference>
<dbReference type="Proteomes" id="UP000298642">
    <property type="component" value="Chromosome"/>
</dbReference>
<dbReference type="GeneID" id="89523018"/>